<dbReference type="Gene3D" id="1.10.3080.10">
    <property type="entry name" value="Clc chloride channel"/>
    <property type="match status" value="1"/>
</dbReference>
<feature type="transmembrane region" description="Helical" evidence="8">
    <location>
        <begin position="270"/>
        <end position="295"/>
    </location>
</feature>
<evidence type="ECO:0000313" key="10">
    <source>
        <dbReference type="Proteomes" id="UP000006790"/>
    </source>
</evidence>
<organism evidence="9 10">
    <name type="scientific">Eremothecium cymbalariae (strain CBS 270.75 / DBVPG 7215 / KCTC 17166 / NRRL Y-17582)</name>
    <name type="common">Yeast</name>
    <dbReference type="NCBI Taxonomy" id="931890"/>
    <lineage>
        <taxon>Eukaryota</taxon>
        <taxon>Fungi</taxon>
        <taxon>Dikarya</taxon>
        <taxon>Ascomycota</taxon>
        <taxon>Saccharomycotina</taxon>
        <taxon>Saccharomycetes</taxon>
        <taxon>Saccharomycetales</taxon>
        <taxon>Saccharomycetaceae</taxon>
        <taxon>Eremothecium</taxon>
    </lineage>
</organism>
<dbReference type="InParanoid" id="G8JM14"/>
<sequence length="808" mass="90693">MVDFRYRTKSGDLITKYQSFDAIGENENTAQVSKVRRYFYDDFTSLDWTQDYLKDISYRQQIRSLSGVVGQLKRCIDSLKDWILITFIAFSCSLIAYTIAIFEGLLIDLKRGYCASNIFNNEKRCCGGYGCTSWVLWTDFFDGGRIWRFEAEFVIYLSLSLIFAYLAVLITLTTKSENPLASKTNRLQKTTYAAYGSGVPEVKTILSGFTIRKFLGSYTLLTKSSALVFAIASGMSLGKEGPYVHLTTCVGNISSRIFKKFRDNGVERRIILSAAAAAGVTLAFGSPLGGVLFSLEEVSYYLPGNQLFKSFFCAIMSHLFMILLNPYETGKSVLFEVSYDSDWQYLEVILHIMIGIVGGIFGALFCKFVNFWADWFRNSKYMKSHPIREVLLISLVTALLTFGNKYTSVAVPELLAELSSPCYLPNDSTGIAGLCPDDTSKFPAELWPLLYALVVKIVLTAVTFGLKVPAGIYVPSMVIGALFGRIFAMYFQYLGSVQKLPIVVQIISPKGKDGTFIDFGIYAMISAGAFMAGVTRMNITLATIMAELTSSYNYVVPFSIAIAVSVFVANAIEPKSLYEVLIQKNDFPYLNNRKAHNFSGIETQLSEIITRFDHPAFRASKMYINVTNDKYVSITELRSILTYVQNEGLVDWSIPILKDGKLVSILPSPELEPKLDTITHFIKEYHIITDIKIKLSDIQDITFKLIDTKGDNSSIDQSYLGDTGPNKRILGSTESEEIIFRTLNTLCDLRDIMEISPITLDIKAPLSLVEYIFTRLGNRVISITDNGDFVGILHKKRFIDQYRNRTML</sequence>
<reference evidence="10" key="1">
    <citation type="journal article" date="2012" name="G3 (Bethesda)">
        <title>Pichia sorbitophila, an interspecies yeast hybrid reveals early steps of genome resolution following polyploidization.</title>
        <authorList>
            <person name="Leh Louis V."/>
            <person name="Despons L."/>
            <person name="Friedrich A."/>
            <person name="Martin T."/>
            <person name="Durrens P."/>
            <person name="Casaregola S."/>
            <person name="Neuveglise C."/>
            <person name="Fairhead C."/>
            <person name="Marck C."/>
            <person name="Cruz J.A."/>
            <person name="Straub M.L."/>
            <person name="Kugler V."/>
            <person name="Sacerdot C."/>
            <person name="Uzunov Z."/>
            <person name="Thierry A."/>
            <person name="Weiss S."/>
            <person name="Bleykasten C."/>
            <person name="De Montigny J."/>
            <person name="Jacques N."/>
            <person name="Jung P."/>
            <person name="Lemaire M."/>
            <person name="Mallet S."/>
            <person name="Morel G."/>
            <person name="Richard G.F."/>
            <person name="Sarkar A."/>
            <person name="Savel G."/>
            <person name="Schacherer J."/>
            <person name="Seret M.L."/>
            <person name="Talla E."/>
            <person name="Samson G."/>
            <person name="Jubin C."/>
            <person name="Poulain J."/>
            <person name="Vacherie B."/>
            <person name="Barbe V."/>
            <person name="Pelletier E."/>
            <person name="Sherman D.J."/>
            <person name="Westhof E."/>
            <person name="Weissenbach J."/>
            <person name="Baret P.V."/>
            <person name="Wincker P."/>
            <person name="Gaillardin C."/>
            <person name="Dujon B."/>
            <person name="Souciet J.L."/>
        </authorList>
    </citation>
    <scope>NUCLEOTIDE SEQUENCE [LARGE SCALE GENOMIC DNA]</scope>
    <source>
        <strain evidence="10">CBS 270.75 / DBVPG 7215 / KCTC 17166 / NRRL Y-17582</strain>
    </source>
</reference>
<evidence type="ECO:0000256" key="1">
    <source>
        <dbReference type="ARBA" id="ARBA00004141"/>
    </source>
</evidence>
<evidence type="ECO:0000256" key="8">
    <source>
        <dbReference type="SAM" id="Phobius"/>
    </source>
</evidence>
<feature type="transmembrane region" description="Helical" evidence="8">
    <location>
        <begin position="385"/>
        <end position="402"/>
    </location>
</feature>
<feature type="transmembrane region" description="Helical" evidence="8">
    <location>
        <begin position="515"/>
        <end position="534"/>
    </location>
</feature>
<feature type="transmembrane region" description="Helical" evidence="8">
    <location>
        <begin position="153"/>
        <end position="173"/>
    </location>
</feature>
<evidence type="ECO:0000256" key="2">
    <source>
        <dbReference type="ARBA" id="ARBA00022448"/>
    </source>
</evidence>
<keyword evidence="4 8" id="KW-1133">Transmembrane helix</keyword>
<dbReference type="GO" id="GO:0005769">
    <property type="term" value="C:early endosome"/>
    <property type="evidence" value="ECO:0007669"/>
    <property type="project" value="TreeGrafter"/>
</dbReference>
<dbReference type="SUPFAM" id="SSF54631">
    <property type="entry name" value="CBS-domain pair"/>
    <property type="match status" value="1"/>
</dbReference>
<feature type="transmembrane region" description="Helical" evidence="8">
    <location>
        <begin position="348"/>
        <end position="373"/>
    </location>
</feature>
<dbReference type="Proteomes" id="UP000006790">
    <property type="component" value="Chromosome 1"/>
</dbReference>
<dbReference type="GO" id="GO:0005247">
    <property type="term" value="F:voltage-gated chloride channel activity"/>
    <property type="evidence" value="ECO:0007669"/>
    <property type="project" value="TreeGrafter"/>
</dbReference>
<dbReference type="KEGG" id="erc:Ecym_1015"/>
<dbReference type="FunFam" id="1.10.3080.10:FF:000030">
    <property type="entry name" value="Chloride channel protein"/>
    <property type="match status" value="1"/>
</dbReference>
<evidence type="ECO:0000256" key="7">
    <source>
        <dbReference type="ARBA" id="ARBA00023214"/>
    </source>
</evidence>
<dbReference type="EMBL" id="CP002497">
    <property type="protein sequence ID" value="AET37274.1"/>
    <property type="molecule type" value="Genomic_DNA"/>
</dbReference>
<dbReference type="Pfam" id="PF00654">
    <property type="entry name" value="Voltage_CLC"/>
    <property type="match status" value="1"/>
</dbReference>
<dbReference type="eggNOG" id="KOG0475">
    <property type="taxonomic scope" value="Eukaryota"/>
</dbReference>
<dbReference type="OrthoDB" id="44789at2759"/>
<gene>
    <name evidence="9" type="ordered locus">Ecym_1015</name>
</gene>
<feature type="transmembrane region" description="Helical" evidence="8">
    <location>
        <begin position="82"/>
        <end position="102"/>
    </location>
</feature>
<evidence type="ECO:0000256" key="5">
    <source>
        <dbReference type="ARBA" id="ARBA00023065"/>
    </source>
</evidence>
<protein>
    <recommendedName>
        <fullName evidence="11">Chloride channel protein</fullName>
    </recommendedName>
</protein>
<dbReference type="PANTHER" id="PTHR45711">
    <property type="entry name" value="CHLORIDE CHANNEL PROTEIN"/>
    <property type="match status" value="1"/>
</dbReference>
<keyword evidence="5" id="KW-0406">Ion transport</keyword>
<evidence type="ECO:0000313" key="9">
    <source>
        <dbReference type="EMBL" id="AET37274.1"/>
    </source>
</evidence>
<dbReference type="PANTHER" id="PTHR45711:SF3">
    <property type="entry name" value="CLC CHANNEL"/>
    <property type="match status" value="1"/>
</dbReference>
<dbReference type="SUPFAM" id="SSF81340">
    <property type="entry name" value="Clc chloride channel"/>
    <property type="match status" value="1"/>
</dbReference>
<dbReference type="PRINTS" id="PR00762">
    <property type="entry name" value="CLCHANNEL"/>
</dbReference>
<dbReference type="GeneID" id="11472626"/>
<keyword evidence="3 8" id="KW-0812">Transmembrane</keyword>
<dbReference type="AlphaFoldDB" id="G8JM14"/>
<proteinExistence type="predicted"/>
<evidence type="ECO:0000256" key="4">
    <source>
        <dbReference type="ARBA" id="ARBA00022989"/>
    </source>
</evidence>
<dbReference type="InterPro" id="IPR014743">
    <property type="entry name" value="Cl-channel_core"/>
</dbReference>
<accession>G8JM14</accession>
<feature type="transmembrane region" description="Helical" evidence="8">
    <location>
        <begin position="446"/>
        <end position="466"/>
    </location>
</feature>
<dbReference type="GO" id="GO:0005886">
    <property type="term" value="C:plasma membrane"/>
    <property type="evidence" value="ECO:0007669"/>
    <property type="project" value="TreeGrafter"/>
</dbReference>
<keyword evidence="2" id="KW-0813">Transport</keyword>
<dbReference type="GO" id="GO:0005794">
    <property type="term" value="C:Golgi apparatus"/>
    <property type="evidence" value="ECO:0007669"/>
    <property type="project" value="TreeGrafter"/>
</dbReference>
<keyword evidence="7" id="KW-0868">Chloride</keyword>
<dbReference type="RefSeq" id="XP_003644091.1">
    <property type="nucleotide sequence ID" value="XM_003644043.1"/>
</dbReference>
<keyword evidence="6 8" id="KW-0472">Membrane</keyword>
<evidence type="ECO:0000256" key="6">
    <source>
        <dbReference type="ARBA" id="ARBA00023136"/>
    </source>
</evidence>
<keyword evidence="10" id="KW-1185">Reference proteome</keyword>
<dbReference type="InterPro" id="IPR001807">
    <property type="entry name" value="ClC"/>
</dbReference>
<feature type="transmembrane region" description="Helical" evidence="8">
    <location>
        <begin position="554"/>
        <end position="572"/>
    </location>
</feature>
<dbReference type="OMA" id="TDWVHDT"/>
<evidence type="ECO:0000256" key="3">
    <source>
        <dbReference type="ARBA" id="ARBA00022692"/>
    </source>
</evidence>
<dbReference type="CDD" id="cd03684">
    <property type="entry name" value="ClC_3_like"/>
    <property type="match status" value="1"/>
</dbReference>
<name>G8JM14_ERECY</name>
<dbReference type="InterPro" id="IPR046342">
    <property type="entry name" value="CBS_dom_sf"/>
</dbReference>
<evidence type="ECO:0008006" key="11">
    <source>
        <dbReference type="Google" id="ProtNLM"/>
    </source>
</evidence>
<dbReference type="HOGENOM" id="CLU_003181_2_0_1"/>
<comment type="subcellular location">
    <subcellularLocation>
        <location evidence="1">Membrane</location>
        <topology evidence="1">Multi-pass membrane protein</topology>
    </subcellularLocation>
</comment>
<feature type="transmembrane region" description="Helical" evidence="8">
    <location>
        <begin position="472"/>
        <end position="494"/>
    </location>
</feature>